<protein>
    <submittedName>
        <fullName evidence="1">Uncharacterized protein</fullName>
    </submittedName>
</protein>
<reference evidence="1" key="1">
    <citation type="journal article" date="2021" name="bioRxiv">
        <title>Whole Genome Assembly and Annotation of Northern Wild Rice, Zizania palustris L., Supports a Whole Genome Duplication in the Zizania Genus.</title>
        <authorList>
            <person name="Haas M."/>
            <person name="Kono T."/>
            <person name="Macchietto M."/>
            <person name="Millas R."/>
            <person name="McGilp L."/>
            <person name="Shao M."/>
            <person name="Duquette J."/>
            <person name="Hirsch C.N."/>
            <person name="Kimball J."/>
        </authorList>
    </citation>
    <scope>NUCLEOTIDE SEQUENCE</scope>
    <source>
        <tissue evidence="1">Fresh leaf tissue</tissue>
    </source>
</reference>
<dbReference type="EMBL" id="JAAALK010000290">
    <property type="protein sequence ID" value="KAG8045008.1"/>
    <property type="molecule type" value="Genomic_DNA"/>
</dbReference>
<organism evidence="1 2">
    <name type="scientific">Zizania palustris</name>
    <name type="common">Northern wild rice</name>
    <dbReference type="NCBI Taxonomy" id="103762"/>
    <lineage>
        <taxon>Eukaryota</taxon>
        <taxon>Viridiplantae</taxon>
        <taxon>Streptophyta</taxon>
        <taxon>Embryophyta</taxon>
        <taxon>Tracheophyta</taxon>
        <taxon>Spermatophyta</taxon>
        <taxon>Magnoliopsida</taxon>
        <taxon>Liliopsida</taxon>
        <taxon>Poales</taxon>
        <taxon>Poaceae</taxon>
        <taxon>BOP clade</taxon>
        <taxon>Oryzoideae</taxon>
        <taxon>Oryzeae</taxon>
        <taxon>Zizaniinae</taxon>
        <taxon>Zizania</taxon>
    </lineage>
</organism>
<reference evidence="1" key="2">
    <citation type="submission" date="2021-02" db="EMBL/GenBank/DDBJ databases">
        <authorList>
            <person name="Kimball J.A."/>
            <person name="Haas M.W."/>
            <person name="Macchietto M."/>
            <person name="Kono T."/>
            <person name="Duquette J."/>
            <person name="Shao M."/>
        </authorList>
    </citation>
    <scope>NUCLEOTIDE SEQUENCE</scope>
    <source>
        <tissue evidence="1">Fresh leaf tissue</tissue>
    </source>
</reference>
<dbReference type="AlphaFoldDB" id="A0A8J5RF88"/>
<comment type="caution">
    <text evidence="1">The sequence shown here is derived from an EMBL/GenBank/DDBJ whole genome shotgun (WGS) entry which is preliminary data.</text>
</comment>
<gene>
    <name evidence="1" type="ORF">GUJ93_ZPchr0008g11513</name>
</gene>
<dbReference type="OrthoDB" id="687110at2759"/>
<name>A0A8J5RF88_ZIZPA</name>
<accession>A0A8J5RF88</accession>
<sequence>MTLLETVQDRIFCVSVNLKMLLKSMIHVDMSYGKNISTRPRTGDSEIPISSKLGSYSSTQQCFKADLSCTWMLNNSTVNALPLVTKQFVSSIKMEVPERRTKAPDAMEMKNNTVDTFSKEQAHCHLEISMNSKKIKGASHYECDPPLHANVNCQFPGMQQASLHLCMLALQ</sequence>
<keyword evidence="2" id="KW-1185">Reference proteome</keyword>
<evidence type="ECO:0000313" key="1">
    <source>
        <dbReference type="EMBL" id="KAG8045008.1"/>
    </source>
</evidence>
<evidence type="ECO:0000313" key="2">
    <source>
        <dbReference type="Proteomes" id="UP000729402"/>
    </source>
</evidence>
<proteinExistence type="predicted"/>
<dbReference type="Proteomes" id="UP000729402">
    <property type="component" value="Unassembled WGS sequence"/>
</dbReference>